<accession>A0ACA9NVF8</accession>
<gene>
    <name evidence="1" type="ORF">SPELUC_LOCUS10003</name>
</gene>
<dbReference type="Proteomes" id="UP000789366">
    <property type="component" value="Unassembled WGS sequence"/>
</dbReference>
<keyword evidence="2" id="KW-1185">Reference proteome</keyword>
<evidence type="ECO:0000313" key="2">
    <source>
        <dbReference type="Proteomes" id="UP000789366"/>
    </source>
</evidence>
<dbReference type="EMBL" id="CAJVPW010017703">
    <property type="protein sequence ID" value="CAG8678008.1"/>
    <property type="molecule type" value="Genomic_DNA"/>
</dbReference>
<name>A0ACA9NVF8_9GLOM</name>
<protein>
    <submittedName>
        <fullName evidence="1">11994_t:CDS:1</fullName>
    </submittedName>
</protein>
<sequence>SYEDFDNTESCQQIFNTSIAVHLNSFFDHVDETNKDEINKHIAYQIIKLISKADRYTYIYHICKQLKD</sequence>
<proteinExistence type="predicted"/>
<reference evidence="1" key="1">
    <citation type="submission" date="2021-06" db="EMBL/GenBank/DDBJ databases">
        <authorList>
            <person name="Kallberg Y."/>
            <person name="Tangrot J."/>
            <person name="Rosling A."/>
        </authorList>
    </citation>
    <scope>NUCLEOTIDE SEQUENCE</scope>
    <source>
        <strain evidence="1">28 12/20/2015</strain>
    </source>
</reference>
<comment type="caution">
    <text evidence="1">The sequence shown here is derived from an EMBL/GenBank/DDBJ whole genome shotgun (WGS) entry which is preliminary data.</text>
</comment>
<evidence type="ECO:0000313" key="1">
    <source>
        <dbReference type="EMBL" id="CAG8678008.1"/>
    </source>
</evidence>
<feature type="non-terminal residue" evidence="1">
    <location>
        <position position="1"/>
    </location>
</feature>
<feature type="non-terminal residue" evidence="1">
    <location>
        <position position="68"/>
    </location>
</feature>
<organism evidence="1 2">
    <name type="scientific">Cetraspora pellucida</name>
    <dbReference type="NCBI Taxonomy" id="1433469"/>
    <lineage>
        <taxon>Eukaryota</taxon>
        <taxon>Fungi</taxon>
        <taxon>Fungi incertae sedis</taxon>
        <taxon>Mucoromycota</taxon>
        <taxon>Glomeromycotina</taxon>
        <taxon>Glomeromycetes</taxon>
        <taxon>Diversisporales</taxon>
        <taxon>Gigasporaceae</taxon>
        <taxon>Cetraspora</taxon>
    </lineage>
</organism>